<dbReference type="EMBL" id="JACLAN010000017">
    <property type="protein sequence ID" value="MBC8674428.1"/>
    <property type="molecule type" value="Genomic_DNA"/>
</dbReference>
<dbReference type="Pfam" id="PF01075">
    <property type="entry name" value="Glyco_transf_9"/>
    <property type="match status" value="1"/>
</dbReference>
<name>A0A926FLY9_AERHY</name>
<reference evidence="1" key="1">
    <citation type="submission" date="2020-07" db="EMBL/GenBank/DDBJ databases">
        <title>Carbapenem Resistant Aeromonas hydrophila Carrying blacphA7 Isolated from Two Solid Organ Transplant Patients.</title>
        <authorList>
            <person name="Hilt E."/>
            <person name="Fitzwater S.P."/>
            <person name="Ward K."/>
            <person name="De St Maurice A."/>
            <person name="Chandrasekaran S."/>
            <person name="Garner O.B."/>
            <person name="Yang S."/>
        </authorList>
    </citation>
    <scope>NUCLEOTIDE SEQUENCE</scope>
    <source>
        <strain evidence="1">B-1</strain>
    </source>
</reference>
<dbReference type="GO" id="GO:0016757">
    <property type="term" value="F:glycosyltransferase activity"/>
    <property type="evidence" value="ECO:0007669"/>
    <property type="project" value="InterPro"/>
</dbReference>
<dbReference type="SUPFAM" id="SSF53756">
    <property type="entry name" value="UDP-Glycosyltransferase/glycogen phosphorylase"/>
    <property type="match status" value="1"/>
</dbReference>
<gene>
    <name evidence="1" type="ORF">H2136_22245</name>
</gene>
<evidence type="ECO:0000313" key="1">
    <source>
        <dbReference type="EMBL" id="MBC8674428.1"/>
    </source>
</evidence>
<sequence>MASLFVSGDTGPLHLAAASGVPCLGLFTQTDPARYGCLGAQHLNLVIGDRNAIPSITTGWPRRWQGTPAAAAAECPSPVPSPGLASGAFVVTPEGLQPTKKREGLRLPRSLCPYSLVVC</sequence>
<comment type="caution">
    <text evidence="1">The sequence shown here is derived from an EMBL/GenBank/DDBJ whole genome shotgun (WGS) entry which is preliminary data.</text>
</comment>
<proteinExistence type="predicted"/>
<dbReference type="Gene3D" id="3.40.50.2000">
    <property type="entry name" value="Glycogen Phosphorylase B"/>
    <property type="match status" value="1"/>
</dbReference>
<accession>A0A926FLY9</accession>
<evidence type="ECO:0008006" key="2">
    <source>
        <dbReference type="Google" id="ProtNLM"/>
    </source>
</evidence>
<protein>
    <recommendedName>
        <fullName evidence="2">Glycosyltransferase family 9 protein</fullName>
    </recommendedName>
</protein>
<dbReference type="AlphaFoldDB" id="A0A926FLY9"/>
<organism evidence="1">
    <name type="scientific">Aeromonas hydrophila</name>
    <dbReference type="NCBI Taxonomy" id="644"/>
    <lineage>
        <taxon>Bacteria</taxon>
        <taxon>Pseudomonadati</taxon>
        <taxon>Pseudomonadota</taxon>
        <taxon>Gammaproteobacteria</taxon>
        <taxon>Aeromonadales</taxon>
        <taxon>Aeromonadaceae</taxon>
        <taxon>Aeromonas</taxon>
    </lineage>
</organism>
<dbReference type="InterPro" id="IPR002201">
    <property type="entry name" value="Glyco_trans_9"/>
</dbReference>